<dbReference type="OrthoDB" id="362473at2"/>
<evidence type="ECO:0000256" key="2">
    <source>
        <dbReference type="ARBA" id="ARBA00023125"/>
    </source>
</evidence>
<keyword evidence="2" id="KW-0238">DNA-binding</keyword>
<organism evidence="5 6">
    <name type="scientific">Streptococcus ferus</name>
    <dbReference type="NCBI Taxonomy" id="1345"/>
    <lineage>
        <taxon>Bacteria</taxon>
        <taxon>Bacillati</taxon>
        <taxon>Bacillota</taxon>
        <taxon>Bacilli</taxon>
        <taxon>Lactobacillales</taxon>
        <taxon>Streptococcaceae</taxon>
        <taxon>Streptococcus</taxon>
    </lineage>
</organism>
<dbReference type="PANTHER" id="PTHR38445">
    <property type="entry name" value="HTH-TYPE TRANSCRIPTIONAL REPRESSOR YTRA"/>
    <property type="match status" value="1"/>
</dbReference>
<sequence length="121" mass="13988">MAWKFDEKSPIYLQLANHIKTQIVSQEIKPGEQLPTVRDFAQQAGVNPNTMQRAFILLEQEGMVFSKRTAGRFVTDNRDLIEKTREELALAEMEQFVYQMMKLGFDQVSLAEILEKHLKGD</sequence>
<evidence type="ECO:0000259" key="4">
    <source>
        <dbReference type="PROSITE" id="PS50949"/>
    </source>
</evidence>
<dbReference type="GO" id="GO:0003677">
    <property type="term" value="F:DNA binding"/>
    <property type="evidence" value="ECO:0007669"/>
    <property type="project" value="UniProtKB-KW"/>
</dbReference>
<dbReference type="KEGG" id="sfer:NCTC12278_00842"/>
<evidence type="ECO:0000256" key="1">
    <source>
        <dbReference type="ARBA" id="ARBA00023015"/>
    </source>
</evidence>
<accession>A0A2X3W7D1</accession>
<evidence type="ECO:0000313" key="5">
    <source>
        <dbReference type="EMBL" id="SQF40236.1"/>
    </source>
</evidence>
<dbReference type="AlphaFoldDB" id="A0A2X3W7D1"/>
<evidence type="ECO:0000256" key="3">
    <source>
        <dbReference type="ARBA" id="ARBA00023163"/>
    </source>
</evidence>
<dbReference type="RefSeq" id="WP_018029699.1">
    <property type="nucleotide sequence ID" value="NZ_LS483343.1"/>
</dbReference>
<dbReference type="PANTHER" id="PTHR38445:SF6">
    <property type="entry name" value="GNTR-FAMILY TRANSCRIPTIONAL REGULATOR"/>
    <property type="match status" value="1"/>
</dbReference>
<dbReference type="STRING" id="1123303.GCA_000372425_00372"/>
<dbReference type="InterPro" id="IPR000524">
    <property type="entry name" value="Tscrpt_reg_HTH_GntR"/>
</dbReference>
<keyword evidence="3" id="KW-0804">Transcription</keyword>
<protein>
    <submittedName>
        <fullName evidence="5">Transcriptional regulator</fullName>
    </submittedName>
</protein>
<gene>
    <name evidence="5" type="primary">yvoA_1</name>
    <name evidence="5" type="ORF">NCTC12278_00842</name>
</gene>
<dbReference type="InterPro" id="IPR036388">
    <property type="entry name" value="WH-like_DNA-bd_sf"/>
</dbReference>
<reference evidence="5 6" key="1">
    <citation type="submission" date="2018-06" db="EMBL/GenBank/DDBJ databases">
        <authorList>
            <consortium name="Pathogen Informatics"/>
            <person name="Doyle S."/>
        </authorList>
    </citation>
    <scope>NUCLEOTIDE SEQUENCE [LARGE SCALE GENOMIC DNA]</scope>
    <source>
        <strain evidence="5 6">NCTC12278</strain>
    </source>
</reference>
<dbReference type="GO" id="GO:0003700">
    <property type="term" value="F:DNA-binding transcription factor activity"/>
    <property type="evidence" value="ECO:0007669"/>
    <property type="project" value="InterPro"/>
</dbReference>
<dbReference type="PROSITE" id="PS50949">
    <property type="entry name" value="HTH_GNTR"/>
    <property type="match status" value="1"/>
</dbReference>
<dbReference type="SUPFAM" id="SSF46785">
    <property type="entry name" value="Winged helix' DNA-binding domain"/>
    <property type="match status" value="1"/>
</dbReference>
<evidence type="ECO:0000313" key="6">
    <source>
        <dbReference type="Proteomes" id="UP000249495"/>
    </source>
</evidence>
<dbReference type="SMART" id="SM00345">
    <property type="entry name" value="HTH_GNTR"/>
    <property type="match status" value="1"/>
</dbReference>
<proteinExistence type="predicted"/>
<feature type="domain" description="HTH gntR-type" evidence="4">
    <location>
        <begin position="9"/>
        <end position="77"/>
    </location>
</feature>
<dbReference type="Proteomes" id="UP000249495">
    <property type="component" value="Chromosome 1"/>
</dbReference>
<dbReference type="InterPro" id="IPR036390">
    <property type="entry name" value="WH_DNA-bd_sf"/>
</dbReference>
<dbReference type="Pfam" id="PF00392">
    <property type="entry name" value="GntR"/>
    <property type="match status" value="1"/>
</dbReference>
<keyword evidence="6" id="KW-1185">Reference proteome</keyword>
<dbReference type="EMBL" id="LS483343">
    <property type="protein sequence ID" value="SQF40236.1"/>
    <property type="molecule type" value="Genomic_DNA"/>
</dbReference>
<keyword evidence="1" id="KW-0805">Transcription regulation</keyword>
<dbReference type="CDD" id="cd07377">
    <property type="entry name" value="WHTH_GntR"/>
    <property type="match status" value="1"/>
</dbReference>
<dbReference type="Gene3D" id="1.10.10.10">
    <property type="entry name" value="Winged helix-like DNA-binding domain superfamily/Winged helix DNA-binding domain"/>
    <property type="match status" value="1"/>
</dbReference>
<name>A0A2X3W7D1_9STRE</name>